<accession>I8WGF5</accession>
<evidence type="ECO:0000313" key="9">
    <source>
        <dbReference type="Proteomes" id="UP000004019"/>
    </source>
</evidence>
<name>I8WGF5_9BACT</name>
<dbReference type="EMBL" id="AGXI01000017">
    <property type="protein sequence ID" value="EIY36892.1"/>
    <property type="molecule type" value="Genomic_DNA"/>
</dbReference>
<dbReference type="PATRIC" id="fig|997877.3.peg.2956"/>
<organism evidence="8 9">
    <name type="scientific">Phocaeicola dorei CL03T12C01</name>
    <dbReference type="NCBI Taxonomy" id="997877"/>
    <lineage>
        <taxon>Bacteria</taxon>
        <taxon>Pseudomonadati</taxon>
        <taxon>Bacteroidota</taxon>
        <taxon>Bacteroidia</taxon>
        <taxon>Bacteroidales</taxon>
        <taxon>Bacteroidaceae</taxon>
        <taxon>Phocaeicola</taxon>
    </lineage>
</organism>
<evidence type="ECO:0000256" key="3">
    <source>
        <dbReference type="ARBA" id="ARBA00022578"/>
    </source>
</evidence>
<gene>
    <name evidence="8" type="ORF">HMPREF1065_02809</name>
</gene>
<feature type="compositionally biased region" description="Low complexity" evidence="7">
    <location>
        <begin position="60"/>
        <end position="74"/>
    </location>
</feature>
<sequence>MQNEEDYEREESCSEVLSKKFLNQFKTEADVSKFLKQLHAQVLEKMLEGEMDVHLGYEKNSVSGHNNGNSPNGSYPKKIQTEHGEAVIPILHDRNGEFESIVVPKHEGHGFSIEKLISLYAKGMSVSDIEEEMREIYEIELSTSAISIITNKVNQGCSGITEPPFGSGLSHRLDGWYCIQGS</sequence>
<feature type="region of interest" description="Disordered" evidence="7">
    <location>
        <begin position="58"/>
        <end position="78"/>
    </location>
</feature>
<protein>
    <recommendedName>
        <fullName evidence="6">Mutator family transposase</fullName>
    </recommendedName>
</protein>
<keyword evidence="6" id="KW-0814">Transposable element</keyword>
<comment type="caution">
    <text evidence="8">The sequence shown here is derived from an EMBL/GenBank/DDBJ whole genome shotgun (WGS) entry which is preliminary data.</text>
</comment>
<dbReference type="Proteomes" id="UP000004019">
    <property type="component" value="Unassembled WGS sequence"/>
</dbReference>
<comment type="function">
    <text evidence="1 6">Required for the transposition of the insertion element.</text>
</comment>
<comment type="similarity">
    <text evidence="2 6">Belongs to the transposase mutator family.</text>
</comment>
<evidence type="ECO:0000256" key="7">
    <source>
        <dbReference type="SAM" id="MobiDB-lite"/>
    </source>
</evidence>
<evidence type="ECO:0000256" key="2">
    <source>
        <dbReference type="ARBA" id="ARBA00010961"/>
    </source>
</evidence>
<dbReference type="PANTHER" id="PTHR33217">
    <property type="entry name" value="TRANSPOSASE FOR INSERTION SEQUENCE ELEMENT IS1081"/>
    <property type="match status" value="1"/>
</dbReference>
<dbReference type="GO" id="GO:0006313">
    <property type="term" value="P:DNA transposition"/>
    <property type="evidence" value="ECO:0007669"/>
    <property type="project" value="UniProtKB-UniRule"/>
</dbReference>
<dbReference type="GO" id="GO:0004803">
    <property type="term" value="F:transposase activity"/>
    <property type="evidence" value="ECO:0007669"/>
    <property type="project" value="UniProtKB-UniRule"/>
</dbReference>
<evidence type="ECO:0000313" key="8">
    <source>
        <dbReference type="EMBL" id="EIY36892.1"/>
    </source>
</evidence>
<dbReference type="PANTHER" id="PTHR33217:SF8">
    <property type="entry name" value="MUTATOR FAMILY TRANSPOSASE"/>
    <property type="match status" value="1"/>
</dbReference>
<dbReference type="AlphaFoldDB" id="I8WGF5"/>
<dbReference type="RefSeq" id="WP_007855051.1">
    <property type="nucleotide sequence ID" value="NZ_CP011531.1"/>
</dbReference>
<reference evidence="8 9" key="1">
    <citation type="submission" date="2012-02" db="EMBL/GenBank/DDBJ databases">
        <title>The Genome Sequence of Bacteroides dorei CL03T12C01.</title>
        <authorList>
            <consortium name="The Broad Institute Genome Sequencing Platform"/>
            <person name="Earl A."/>
            <person name="Ward D."/>
            <person name="Feldgarden M."/>
            <person name="Gevers D."/>
            <person name="Zitomersky N.L."/>
            <person name="Coyne M.J."/>
            <person name="Comstock L.E."/>
            <person name="Young S.K."/>
            <person name="Zeng Q."/>
            <person name="Gargeya S."/>
            <person name="Fitzgerald M."/>
            <person name="Haas B."/>
            <person name="Abouelleil A."/>
            <person name="Alvarado L."/>
            <person name="Arachchi H.M."/>
            <person name="Berlin A."/>
            <person name="Chapman S.B."/>
            <person name="Gearin G."/>
            <person name="Goldberg J."/>
            <person name="Griggs A."/>
            <person name="Gujja S."/>
            <person name="Hansen M."/>
            <person name="Heiman D."/>
            <person name="Howarth C."/>
            <person name="Larimer J."/>
            <person name="Lui A."/>
            <person name="MacDonald P.J.P."/>
            <person name="McCowen C."/>
            <person name="Montmayeur A."/>
            <person name="Murphy C."/>
            <person name="Neiman D."/>
            <person name="Pearson M."/>
            <person name="Priest M."/>
            <person name="Roberts A."/>
            <person name="Saif S."/>
            <person name="Shea T."/>
            <person name="Sisk P."/>
            <person name="Stolte C."/>
            <person name="Sykes S."/>
            <person name="Wortman J."/>
            <person name="Nusbaum C."/>
            <person name="Birren B."/>
        </authorList>
    </citation>
    <scope>NUCLEOTIDE SEQUENCE [LARGE SCALE GENOMIC DNA]</scope>
    <source>
        <strain evidence="8 9">CL03T12C01</strain>
    </source>
</reference>
<keyword evidence="5 6" id="KW-0233">DNA recombination</keyword>
<dbReference type="GO" id="GO:0003677">
    <property type="term" value="F:DNA binding"/>
    <property type="evidence" value="ECO:0007669"/>
    <property type="project" value="UniProtKB-UniRule"/>
</dbReference>
<keyword evidence="4 6" id="KW-0238">DNA-binding</keyword>
<dbReference type="Pfam" id="PF00872">
    <property type="entry name" value="Transposase_mut"/>
    <property type="match status" value="1"/>
</dbReference>
<evidence type="ECO:0000256" key="6">
    <source>
        <dbReference type="RuleBase" id="RU365089"/>
    </source>
</evidence>
<evidence type="ECO:0000256" key="5">
    <source>
        <dbReference type="ARBA" id="ARBA00023172"/>
    </source>
</evidence>
<dbReference type="HOGENOM" id="CLU_036805_12_4_10"/>
<evidence type="ECO:0000256" key="4">
    <source>
        <dbReference type="ARBA" id="ARBA00023125"/>
    </source>
</evidence>
<evidence type="ECO:0000256" key="1">
    <source>
        <dbReference type="ARBA" id="ARBA00002190"/>
    </source>
</evidence>
<dbReference type="InterPro" id="IPR001207">
    <property type="entry name" value="Transposase_mutator"/>
</dbReference>
<keyword evidence="3 6" id="KW-0815">Transposition</keyword>
<proteinExistence type="inferred from homology"/>